<evidence type="ECO:0000313" key="2">
    <source>
        <dbReference type="Proteomes" id="UP001203297"/>
    </source>
</evidence>
<organism evidence="1 2">
    <name type="scientific">Multifurca ochricompacta</name>
    <dbReference type="NCBI Taxonomy" id="376703"/>
    <lineage>
        <taxon>Eukaryota</taxon>
        <taxon>Fungi</taxon>
        <taxon>Dikarya</taxon>
        <taxon>Basidiomycota</taxon>
        <taxon>Agaricomycotina</taxon>
        <taxon>Agaricomycetes</taxon>
        <taxon>Russulales</taxon>
        <taxon>Russulaceae</taxon>
        <taxon>Multifurca</taxon>
    </lineage>
</organism>
<feature type="non-terminal residue" evidence="1">
    <location>
        <position position="297"/>
    </location>
</feature>
<gene>
    <name evidence="1" type="ORF">B0F90DRAFT_1628576</name>
</gene>
<proteinExistence type="predicted"/>
<accession>A0AAD4M6S3</accession>
<dbReference type="Proteomes" id="UP001203297">
    <property type="component" value="Unassembled WGS sequence"/>
</dbReference>
<dbReference type="EMBL" id="WTXG01000014">
    <property type="protein sequence ID" value="KAI0301652.1"/>
    <property type="molecule type" value="Genomic_DNA"/>
</dbReference>
<keyword evidence="2" id="KW-1185">Reference proteome</keyword>
<sequence length="297" mass="34034">LRPSYQSRGWTISIHPEGKRYAHIKDQAGITLVTEAQITLPGVSEQLDSWLSFILNLAAEKHVHLPGTSDLFLELDQESGTCNYYFVDHGHRTVFWLHTLDTISVGLPNSFSTGHLQFSLEENYWNHVEMFPETATQYANTALNELQVIFLNARAALDGLTSEVPTFPYTAEEDEKFIDLLQRSKEHAPTSYITTYVARLWAVVANHRFITHFGEDHCRMSFDQSILKMPESKRSLTLAVISKALFDLPNERRARLENIWVDDLVYSSNWRKFIAETVEDLKQKMLWVSSIATAVLI</sequence>
<reference evidence="1" key="1">
    <citation type="journal article" date="2022" name="New Phytol.">
        <title>Evolutionary transition to the ectomycorrhizal habit in the genomes of a hyperdiverse lineage of mushroom-forming fungi.</title>
        <authorList>
            <person name="Looney B."/>
            <person name="Miyauchi S."/>
            <person name="Morin E."/>
            <person name="Drula E."/>
            <person name="Courty P.E."/>
            <person name="Kohler A."/>
            <person name="Kuo A."/>
            <person name="LaButti K."/>
            <person name="Pangilinan J."/>
            <person name="Lipzen A."/>
            <person name="Riley R."/>
            <person name="Andreopoulos W."/>
            <person name="He G."/>
            <person name="Johnson J."/>
            <person name="Nolan M."/>
            <person name="Tritt A."/>
            <person name="Barry K.W."/>
            <person name="Grigoriev I.V."/>
            <person name="Nagy L.G."/>
            <person name="Hibbett D."/>
            <person name="Henrissat B."/>
            <person name="Matheny P.B."/>
            <person name="Labbe J."/>
            <person name="Martin F.M."/>
        </authorList>
    </citation>
    <scope>NUCLEOTIDE SEQUENCE</scope>
    <source>
        <strain evidence="1">BPL690</strain>
    </source>
</reference>
<name>A0AAD4M6S3_9AGAM</name>
<dbReference type="AlphaFoldDB" id="A0AAD4M6S3"/>
<evidence type="ECO:0000313" key="1">
    <source>
        <dbReference type="EMBL" id="KAI0301652.1"/>
    </source>
</evidence>
<protein>
    <submittedName>
        <fullName evidence="1">Uncharacterized protein</fullName>
    </submittedName>
</protein>
<comment type="caution">
    <text evidence="1">The sequence shown here is derived from an EMBL/GenBank/DDBJ whole genome shotgun (WGS) entry which is preliminary data.</text>
</comment>